<evidence type="ECO:0000256" key="1">
    <source>
        <dbReference type="SAM" id="MobiDB-lite"/>
    </source>
</evidence>
<protein>
    <submittedName>
        <fullName evidence="2">Uncharacterized protein</fullName>
    </submittedName>
</protein>
<feature type="region of interest" description="Disordered" evidence="1">
    <location>
        <begin position="1"/>
        <end position="130"/>
    </location>
</feature>
<name>A0A0M0JK08_9EUKA</name>
<comment type="caution">
    <text evidence="2">The sequence shown here is derived from an EMBL/GenBank/DDBJ whole genome shotgun (WGS) entry which is preliminary data.</text>
</comment>
<feature type="compositionally biased region" description="Basic and acidic residues" evidence="1">
    <location>
        <begin position="7"/>
        <end position="26"/>
    </location>
</feature>
<proteinExistence type="predicted"/>
<feature type="compositionally biased region" description="Basic and acidic residues" evidence="1">
    <location>
        <begin position="78"/>
        <end position="96"/>
    </location>
</feature>
<keyword evidence="3" id="KW-1185">Reference proteome</keyword>
<evidence type="ECO:0000313" key="2">
    <source>
        <dbReference type="EMBL" id="KOO26904.1"/>
    </source>
</evidence>
<feature type="region of interest" description="Disordered" evidence="1">
    <location>
        <begin position="314"/>
        <end position="374"/>
    </location>
</feature>
<dbReference type="AlphaFoldDB" id="A0A0M0JK08"/>
<dbReference type="Proteomes" id="UP000037460">
    <property type="component" value="Unassembled WGS sequence"/>
</dbReference>
<gene>
    <name evidence="2" type="ORF">Ctob_004423</name>
</gene>
<reference evidence="3" key="1">
    <citation type="journal article" date="2015" name="PLoS Genet.">
        <title>Genome Sequence and Transcriptome Analyses of Chrysochromulina tobin: Metabolic Tools for Enhanced Algal Fitness in the Prominent Order Prymnesiales (Haptophyceae).</title>
        <authorList>
            <person name="Hovde B.T."/>
            <person name="Deodato C.R."/>
            <person name="Hunsperger H.M."/>
            <person name="Ryken S.A."/>
            <person name="Yost W."/>
            <person name="Jha R.K."/>
            <person name="Patterson J."/>
            <person name="Monnat R.J. Jr."/>
            <person name="Barlow S.B."/>
            <person name="Starkenburg S.R."/>
            <person name="Cattolico R.A."/>
        </authorList>
    </citation>
    <scope>NUCLEOTIDE SEQUENCE</scope>
    <source>
        <strain evidence="3">CCMP291</strain>
    </source>
</reference>
<accession>A0A0M0JK08</accession>
<dbReference type="EMBL" id="JWZX01002786">
    <property type="protein sequence ID" value="KOO26904.1"/>
    <property type="molecule type" value="Genomic_DNA"/>
</dbReference>
<sequence length="374" mass="40433">MAPKNNLRVDPRRSNDPLAEELEKLRSAKPQFFSPDRTIRRDPGSSSQPAAPAVVQQFGGGAERDYREMEISSMPKRSIKEIKARDREMQKAKEAAARNTTGTPIKPTGSADVSPTRRTPAMSPVTATLPAPTVRGDAWEITEAKKAAQLKPPAGGRNRFDLMSAPDTKASAKIVGTHVDQYSPPFGASAADAKAITQGAIKKDHVNDGKYKGVFKGAGVTETDYMLALALQTQRLNGSATLLAPRSSQYVGVAPHVPLDEKWLQTTREQQHAIREADVAASHAPGHLEAVSFLSQHYAHAASLAFEAHQQDLPRSKGGVYPKSPVKEGDEEVETLRREVDDAPGTPASVVLSQLRAPATPELRPPPPKMSNLW</sequence>
<feature type="compositionally biased region" description="Pro residues" evidence="1">
    <location>
        <begin position="363"/>
        <end position="374"/>
    </location>
</feature>
<evidence type="ECO:0000313" key="3">
    <source>
        <dbReference type="Proteomes" id="UP000037460"/>
    </source>
</evidence>
<organism evidence="2 3">
    <name type="scientific">Chrysochromulina tobinii</name>
    <dbReference type="NCBI Taxonomy" id="1460289"/>
    <lineage>
        <taxon>Eukaryota</taxon>
        <taxon>Haptista</taxon>
        <taxon>Haptophyta</taxon>
        <taxon>Prymnesiophyceae</taxon>
        <taxon>Prymnesiales</taxon>
        <taxon>Chrysochromulinaceae</taxon>
        <taxon>Chrysochromulina</taxon>
    </lineage>
</organism>